<gene>
    <name evidence="3" type="ORF">L6E24_02785</name>
</gene>
<evidence type="ECO:0000313" key="4">
    <source>
        <dbReference type="Proteomes" id="UP001060368"/>
    </source>
</evidence>
<keyword evidence="4" id="KW-1185">Reference proteome</keyword>
<feature type="domain" description="PEGA" evidence="2">
    <location>
        <begin position="1023"/>
        <end position="1062"/>
    </location>
</feature>
<dbReference type="PANTHER" id="PTHR36194:SF1">
    <property type="entry name" value="S-LAYER-LIKE PROTEIN"/>
    <property type="match status" value="1"/>
</dbReference>
<dbReference type="KEGG" id="mend:L6E24_02785"/>
<proteinExistence type="predicted"/>
<sequence length="1090" mass="121743">MSYKSFTLITIISLIVISSASATTNLEIIKYAEDGSTVLGKDSADYSWMEQNLPVKGDGRTHYYLQGPVFEAKWSEVHPDLPYDMWNPQEDINYEGKDLGAVKGTSLRDICNLAGGMNEGDIVRVQAQDGFYKNFPYENVYSPTSAQGEIIVAWYSVFDDGRGGYVPADYSSGMRLAFLADTSVNPTGDHVFGVTDMKDSLPDEYCHYFNGQYPATTGLSVQGISKIIIYSDDEAPPGKITVTSEPKGAEVYLNDEYMGKTDITIEDLDDGDYEVTVKLDGYKTPDPKSASVTLASETVLEFVLEENFSGYSGDELKRFKKSEVKGNLNICYSENQPYILSQGKTKEITLNTGISDYENVTYSRLWVYAGDSHNRNDNSGAKPEISLTAGGKKLMAEAEYYDRKDDGDREYSATFAYTPDLSGIKNPEIKIEISNAGTANEEFTLYGIALLTEDKSGNDTTFWEGYEGCDIIWPGYETGDGSYYSYADTDSPDSRISEAKATCIATGMKNPSPEDVSFEFNGEEWSEIFTDEDYGLLNRTFDVFLFLDGRSATTGIKSSTSSSEKGYIEARNLIFSGIINEDISSTSEPDTNLTTTDKTEPEDDTEIFSKANKSADLTGDNYSKTNSSQPIYPDYCDRCTGYREEKKSLLDEVIDLFFRLFSGSEPDNPEYDCDLCVGFNESRIYQVNSTHIPENDTETYNENIYENKIISVESEPQGALIYINGTYTGKITPYRYESDNIYSKTLTLEKEGFRAYNLLVSREDETIRPVLTPSDSHISEKSLHSVKNGNETVSETGSLYVKGSSEDLMVFIDNRNTFKKTPEIISGIKTGVHTIYLKSYDDFSGSSDSYGSRKIYVYENCITPVFIPDSEKYSGKVSFVSDDYNGKPASVNGIYQRYSIPFTSDEIYYDRTYLCIDDENKYISYYIPADSYVEGKFVIPEYEGNYYNVFFDSEPQGADIFIDGFDTGYHTPFQIENISAGHHKAVISKPGYIPEEKEFMVHAGEEDPSAGSYHFSIEEYPSGSVFADTIPSGAKVYLNDVNTGAVTPVTIPYLNIGTYKIRFINGSVRSGLLDITVLPFEKTEIIEDMQ</sequence>
<dbReference type="AlphaFoldDB" id="A0A9E7PMP8"/>
<name>A0A9E7PMP8_9EURY</name>
<evidence type="ECO:0000256" key="1">
    <source>
        <dbReference type="SAM" id="MobiDB-lite"/>
    </source>
</evidence>
<accession>A0A9E7PMP8</accession>
<protein>
    <submittedName>
        <fullName evidence="3">PEGA domain-containing protein</fullName>
    </submittedName>
</protein>
<feature type="domain" description="PEGA" evidence="2">
    <location>
        <begin position="709"/>
        <end position="761"/>
    </location>
</feature>
<reference evidence="3" key="1">
    <citation type="submission" date="2022-04" db="EMBL/GenBank/DDBJ databases">
        <title>Complete genome of Methanoplanus endosymbiosus DSM 3599.</title>
        <authorList>
            <person name="Chen S.-C."/>
            <person name="You Y.-T."/>
            <person name="Zhou Y.-Z."/>
            <person name="Lai M.-C."/>
        </authorList>
    </citation>
    <scope>NUCLEOTIDE SEQUENCE</scope>
    <source>
        <strain evidence="3">DSM 3599</strain>
    </source>
</reference>
<dbReference type="RefSeq" id="WP_257743203.1">
    <property type="nucleotide sequence ID" value="NZ_CP096115.1"/>
</dbReference>
<evidence type="ECO:0000313" key="3">
    <source>
        <dbReference type="EMBL" id="UUX93063.1"/>
    </source>
</evidence>
<dbReference type="EMBL" id="CP096115">
    <property type="protein sequence ID" value="UUX93063.1"/>
    <property type="molecule type" value="Genomic_DNA"/>
</dbReference>
<dbReference type="PANTHER" id="PTHR36194">
    <property type="entry name" value="S-LAYER-LIKE PROTEIN"/>
    <property type="match status" value="1"/>
</dbReference>
<dbReference type="GeneID" id="74306586"/>
<dbReference type="Proteomes" id="UP001060368">
    <property type="component" value="Chromosome"/>
</dbReference>
<dbReference type="Pfam" id="PF08308">
    <property type="entry name" value="PEGA"/>
    <property type="match status" value="4"/>
</dbReference>
<feature type="domain" description="PEGA" evidence="2">
    <location>
        <begin position="238"/>
        <end position="285"/>
    </location>
</feature>
<dbReference type="InterPro" id="IPR013229">
    <property type="entry name" value="PEGA"/>
</dbReference>
<feature type="domain" description="PEGA" evidence="2">
    <location>
        <begin position="947"/>
        <end position="1005"/>
    </location>
</feature>
<evidence type="ECO:0000259" key="2">
    <source>
        <dbReference type="Pfam" id="PF08308"/>
    </source>
</evidence>
<organism evidence="3 4">
    <name type="scientific">Methanoplanus endosymbiosus</name>
    <dbReference type="NCBI Taxonomy" id="33865"/>
    <lineage>
        <taxon>Archaea</taxon>
        <taxon>Methanobacteriati</taxon>
        <taxon>Methanobacteriota</taxon>
        <taxon>Stenosarchaea group</taxon>
        <taxon>Methanomicrobia</taxon>
        <taxon>Methanomicrobiales</taxon>
        <taxon>Methanomicrobiaceae</taxon>
        <taxon>Methanoplanus</taxon>
    </lineage>
</organism>
<feature type="region of interest" description="Disordered" evidence="1">
    <location>
        <begin position="585"/>
        <end position="604"/>
    </location>
</feature>